<proteinExistence type="predicted"/>
<reference evidence="2 3" key="1">
    <citation type="submission" date="2019-03" db="EMBL/GenBank/DDBJ databases">
        <title>Genomic Encyclopedia of Type Strains, Phase IV (KMG-IV): sequencing the most valuable type-strain genomes for metagenomic binning, comparative biology and taxonomic classification.</title>
        <authorList>
            <person name="Goeker M."/>
        </authorList>
    </citation>
    <scope>NUCLEOTIDE SEQUENCE [LARGE SCALE GENOMIC DNA]</scope>
    <source>
        <strain evidence="2 3">DSM 28287</strain>
    </source>
</reference>
<evidence type="ECO:0000259" key="1">
    <source>
        <dbReference type="Pfam" id="PF00596"/>
    </source>
</evidence>
<sequence length="200" mass="21917">MDKTETIAKYAGMMSRLPYDTGENPRILLKHENRCYETAAGADFGAIKAADIADVTDFDSIEKDVLMASKETNAMVISKPPYIGICIDSKKTIHAVLDDMAQIVGRQVRVVPYTTKDIAKALKGAEAVMIRGGYVITCGRNLYEAYVAMTVLEKSAEVLLKSAVLGGSVPLSTVDANLMRQVYKRKYSKAEKEHKDDSEG</sequence>
<dbReference type="EMBL" id="SNXO01000047">
    <property type="protein sequence ID" value="TDP49415.1"/>
    <property type="molecule type" value="Genomic_DNA"/>
</dbReference>
<protein>
    <submittedName>
        <fullName evidence="2">Ribulose-5-phosphate 4-epimerase/fuculose-1-phosphate aldolase</fullName>
    </submittedName>
</protein>
<dbReference type="RefSeq" id="WP_166635431.1">
    <property type="nucleotide sequence ID" value="NZ_SNXO01000047.1"/>
</dbReference>
<comment type="caution">
    <text evidence="2">The sequence shown here is derived from an EMBL/GenBank/DDBJ whole genome shotgun (WGS) entry which is preliminary data.</text>
</comment>
<dbReference type="Gene3D" id="3.40.225.10">
    <property type="entry name" value="Class II aldolase/adducin N-terminal domain"/>
    <property type="match status" value="1"/>
</dbReference>
<evidence type="ECO:0000313" key="2">
    <source>
        <dbReference type="EMBL" id="TDP49415.1"/>
    </source>
</evidence>
<dbReference type="AlphaFoldDB" id="A0A4R6PXV7"/>
<feature type="domain" description="Class II aldolase/adducin N-terminal" evidence="1">
    <location>
        <begin position="70"/>
        <end position="159"/>
    </location>
</feature>
<keyword evidence="3" id="KW-1185">Reference proteome</keyword>
<dbReference type="Pfam" id="PF00596">
    <property type="entry name" value="Aldolase_II"/>
    <property type="match status" value="1"/>
</dbReference>
<evidence type="ECO:0000313" key="3">
    <source>
        <dbReference type="Proteomes" id="UP000295500"/>
    </source>
</evidence>
<dbReference type="InterPro" id="IPR036409">
    <property type="entry name" value="Aldolase_II/adducin_N_sf"/>
</dbReference>
<organism evidence="2 3">
    <name type="scientific">Aminicella lysinilytica</name>
    <dbReference type="NCBI Taxonomy" id="433323"/>
    <lineage>
        <taxon>Bacteria</taxon>
        <taxon>Bacillati</taxon>
        <taxon>Bacillota</taxon>
        <taxon>Clostridia</taxon>
        <taxon>Peptostreptococcales</taxon>
        <taxon>Anaerovoracaceae</taxon>
        <taxon>Aminicella</taxon>
    </lineage>
</organism>
<dbReference type="SUPFAM" id="SSF53639">
    <property type="entry name" value="AraD/HMP-PK domain-like"/>
    <property type="match status" value="1"/>
</dbReference>
<dbReference type="InterPro" id="IPR001303">
    <property type="entry name" value="Aldolase_II/adducin_N"/>
</dbReference>
<accession>A0A4R6PXV7</accession>
<name>A0A4R6PXV7_9FIRM</name>
<dbReference type="Proteomes" id="UP000295500">
    <property type="component" value="Unassembled WGS sequence"/>
</dbReference>
<gene>
    <name evidence="2" type="ORF">EV211_14713</name>
</gene>